<evidence type="ECO:0000256" key="4">
    <source>
        <dbReference type="ARBA" id="ARBA00022840"/>
    </source>
</evidence>
<proteinExistence type="predicted"/>
<dbReference type="EMBL" id="CP009247">
    <property type="protein sequence ID" value="APT87966.1"/>
    <property type="molecule type" value="Genomic_DNA"/>
</dbReference>
<name>A0A1L7CQ20_9CORY</name>
<keyword evidence="2" id="KW-0813">Transport</keyword>
<dbReference type="InterPro" id="IPR003593">
    <property type="entry name" value="AAA+_ATPase"/>
</dbReference>
<organism evidence="7 8">
    <name type="scientific">Corynebacterium frankenforstense DSM 45800</name>
    <dbReference type="NCBI Taxonomy" id="1437875"/>
    <lineage>
        <taxon>Bacteria</taxon>
        <taxon>Bacillati</taxon>
        <taxon>Actinomycetota</taxon>
        <taxon>Actinomycetes</taxon>
        <taxon>Mycobacteriales</taxon>
        <taxon>Corynebacteriaceae</taxon>
        <taxon>Corynebacterium</taxon>
    </lineage>
</organism>
<dbReference type="PROSITE" id="PS50893">
    <property type="entry name" value="ABC_TRANSPORTER_2"/>
    <property type="match status" value="1"/>
</dbReference>
<dbReference type="Pfam" id="PF00005">
    <property type="entry name" value="ABC_tran"/>
    <property type="match status" value="1"/>
</dbReference>
<dbReference type="OrthoDB" id="9804819at2"/>
<accession>A0A1L7CQ20</accession>
<dbReference type="GO" id="GO:0046677">
    <property type="term" value="P:response to antibiotic"/>
    <property type="evidence" value="ECO:0007669"/>
    <property type="project" value="UniProtKB-KW"/>
</dbReference>
<reference evidence="7 8" key="1">
    <citation type="submission" date="2014-08" db="EMBL/GenBank/DDBJ databases">
        <title>Complete genome sequence of Corynebacterium frankenforstense ST18(T) (=DSM 45800(T)), isolated from raw cow milk.</title>
        <authorList>
            <person name="Ruckert C."/>
            <person name="Albersmeier A."/>
            <person name="Winkler A."/>
            <person name="Lipski A."/>
            <person name="Kalinowski J."/>
        </authorList>
    </citation>
    <scope>NUCLEOTIDE SEQUENCE [LARGE SCALE GENOMIC DNA]</scope>
    <source>
        <strain evidence="7 8">ST18</strain>
    </source>
</reference>
<dbReference type="PANTHER" id="PTHR42711">
    <property type="entry name" value="ABC TRANSPORTER ATP-BINDING PROTEIN"/>
    <property type="match status" value="1"/>
</dbReference>
<dbReference type="PANTHER" id="PTHR42711:SF17">
    <property type="entry name" value="ABC TRANSPORTER ATP-BINDING PROTEIN"/>
    <property type="match status" value="1"/>
</dbReference>
<sequence length="357" mass="37831">METRRQPPATPAIRVRGLRKDFPGTGVGGHRGTVHALRGVDLEIDRGEIVALLGPNGSGKSTLIDQILGLAGPTAGHVEVFGGTPKEAVSAGRVGAALQTGGLLDDLTVNQTVRMLATTYAEHRDVGKLLEYADLTELAGRRVRKLSGGERQRLRFALTILADPDLMILDEPTTGMDATARRDFWRRMEVLARAGHTILFATHYLEEAEHFAERTVLLAKGRVIADAPTSELRDLTARRTVCVDVPRAAAARIEGAEILAEPRGARRADGAGADAAGADTAGTTAAAVDTVDTADTADNTDTVRVCVHADAAGADRLALRVLGELGGRNLTVEQNSLEDTFVALTGADDTDDEENPR</sequence>
<dbReference type="Gene3D" id="3.40.50.300">
    <property type="entry name" value="P-loop containing nucleotide triphosphate hydrolases"/>
    <property type="match status" value="1"/>
</dbReference>
<evidence type="ECO:0000259" key="6">
    <source>
        <dbReference type="PROSITE" id="PS50893"/>
    </source>
</evidence>
<dbReference type="GO" id="GO:0005886">
    <property type="term" value="C:plasma membrane"/>
    <property type="evidence" value="ECO:0007669"/>
    <property type="project" value="UniProtKB-SubCell"/>
</dbReference>
<feature type="domain" description="ABC transporter" evidence="6">
    <location>
        <begin position="13"/>
        <end position="245"/>
    </location>
</feature>
<evidence type="ECO:0000313" key="8">
    <source>
        <dbReference type="Proteomes" id="UP000185434"/>
    </source>
</evidence>
<dbReference type="Proteomes" id="UP000185434">
    <property type="component" value="Chromosome"/>
</dbReference>
<dbReference type="InterPro" id="IPR027417">
    <property type="entry name" value="P-loop_NTPase"/>
</dbReference>
<gene>
    <name evidence="7" type="ORF">CFRA_00085</name>
</gene>
<dbReference type="RefSeq" id="WP_075662934.1">
    <property type="nucleotide sequence ID" value="NZ_CP009247.1"/>
</dbReference>
<keyword evidence="5" id="KW-0046">Antibiotic resistance</keyword>
<dbReference type="SUPFAM" id="SSF52540">
    <property type="entry name" value="P-loop containing nucleoside triphosphate hydrolases"/>
    <property type="match status" value="1"/>
</dbReference>
<comment type="subcellular location">
    <subcellularLocation>
        <location evidence="1">Cell membrane</location>
        <topology evidence="1">Peripheral membrane protein</topology>
    </subcellularLocation>
</comment>
<dbReference type="CDD" id="cd03230">
    <property type="entry name" value="ABC_DR_subfamily_A"/>
    <property type="match status" value="1"/>
</dbReference>
<evidence type="ECO:0000256" key="3">
    <source>
        <dbReference type="ARBA" id="ARBA00022741"/>
    </source>
</evidence>
<dbReference type="InterPro" id="IPR050763">
    <property type="entry name" value="ABC_transporter_ATP-binding"/>
</dbReference>
<dbReference type="InterPro" id="IPR017871">
    <property type="entry name" value="ABC_transporter-like_CS"/>
</dbReference>
<evidence type="ECO:0000313" key="7">
    <source>
        <dbReference type="EMBL" id="APT87966.1"/>
    </source>
</evidence>
<protein>
    <recommendedName>
        <fullName evidence="6">ABC transporter domain-containing protein</fullName>
    </recommendedName>
</protein>
<keyword evidence="4" id="KW-0067">ATP-binding</keyword>
<dbReference type="KEGG" id="cfk:CFRA_00085"/>
<evidence type="ECO:0000256" key="2">
    <source>
        <dbReference type="ARBA" id="ARBA00022448"/>
    </source>
</evidence>
<dbReference type="InterPro" id="IPR003439">
    <property type="entry name" value="ABC_transporter-like_ATP-bd"/>
</dbReference>
<keyword evidence="8" id="KW-1185">Reference proteome</keyword>
<dbReference type="SMART" id="SM00382">
    <property type="entry name" value="AAA"/>
    <property type="match status" value="1"/>
</dbReference>
<evidence type="ECO:0000256" key="1">
    <source>
        <dbReference type="ARBA" id="ARBA00004202"/>
    </source>
</evidence>
<evidence type="ECO:0000256" key="5">
    <source>
        <dbReference type="ARBA" id="ARBA00023251"/>
    </source>
</evidence>
<dbReference type="GO" id="GO:0005524">
    <property type="term" value="F:ATP binding"/>
    <property type="evidence" value="ECO:0007669"/>
    <property type="project" value="UniProtKB-KW"/>
</dbReference>
<dbReference type="GO" id="GO:0016887">
    <property type="term" value="F:ATP hydrolysis activity"/>
    <property type="evidence" value="ECO:0007669"/>
    <property type="project" value="InterPro"/>
</dbReference>
<dbReference type="PROSITE" id="PS00211">
    <property type="entry name" value="ABC_TRANSPORTER_1"/>
    <property type="match status" value="1"/>
</dbReference>
<dbReference type="STRING" id="1437875.CFRA_00085"/>
<dbReference type="AlphaFoldDB" id="A0A1L7CQ20"/>
<keyword evidence="3" id="KW-0547">Nucleotide-binding</keyword>